<dbReference type="Gene3D" id="1.10.10.790">
    <property type="entry name" value="Surp module"/>
    <property type="match status" value="1"/>
</dbReference>
<keyword evidence="5" id="KW-1185">Reference proteome</keyword>
<sequence>MVMDLPKPPDEPELKNIIDKLANFVARNGPEFENMTKQKQQDNQKFSFLFGGEHYAYYQYKVHAEQAIYNMQNKKLQEHAAQQVQQQQQMGVRVGSQPFVPPLSAPPPIQVSPWVSSAPPLLPTTTVSLVEPPTSQAVVQQPPPQQQQTPQQQQVAQIQQQIQLQQNQIQQQTTLNEQQIKQSEQNLAAQYSSLMQQQQAQIEDAIESQRQEELMRLSDECSIPLEDLHRTVKPIIDSCTKDAILSGKSWIFQHCSTDHQSLLIGKYMLRRILAKEASFELRLHLIYLINDLEQVVVPVFCTSLIGAGEDKKVKLNKLLTLWEQNKYFHPDTIEKMKEPERALSQFHADLITENGPLVTQISSGIQLMYQNLQKQHNDFCSHLQSQLQQLQSQLSQLQTQLAQAQAAAPWTGPPPVSSAGGPGQIPLPDFSKPPPGFPPLGIPRLPPPDIDLTPSVPYYDLPSGLMAPLVKLEDHDYRPLDPRDIRLPPPMPPSDRLSTDQFLAAAAAAKSTDKLGEENKGHMLLKKMGWGGRGLGAKEQGIVNPIEAGEVRDRTDMYKGIGNSQNDPFEQFRKNKSQGFISRMQARDPGAKK</sequence>
<dbReference type="SUPFAM" id="SSF109905">
    <property type="entry name" value="Surp module (SWAP domain)"/>
    <property type="match status" value="1"/>
</dbReference>
<feature type="domain" description="SURP motif" evidence="2">
    <location>
        <begin position="17"/>
        <end position="60"/>
    </location>
</feature>
<evidence type="ECO:0000313" key="5">
    <source>
        <dbReference type="Proteomes" id="UP001164746"/>
    </source>
</evidence>
<proteinExistence type="predicted"/>
<feature type="region of interest" description="Disordered" evidence="1">
    <location>
        <begin position="557"/>
        <end position="593"/>
    </location>
</feature>
<dbReference type="InterPro" id="IPR056721">
    <property type="entry name" value="DUF7819"/>
</dbReference>
<dbReference type="Pfam" id="PF01805">
    <property type="entry name" value="Surp"/>
    <property type="match status" value="1"/>
</dbReference>
<dbReference type="Pfam" id="PF04818">
    <property type="entry name" value="CID"/>
    <property type="match status" value="1"/>
</dbReference>
<feature type="compositionally biased region" description="Pro residues" evidence="1">
    <location>
        <begin position="431"/>
        <end position="448"/>
    </location>
</feature>
<feature type="region of interest" description="Disordered" evidence="1">
    <location>
        <begin position="405"/>
        <end position="448"/>
    </location>
</feature>
<dbReference type="InterPro" id="IPR000467">
    <property type="entry name" value="G_patch_dom"/>
</dbReference>
<dbReference type="InterPro" id="IPR000061">
    <property type="entry name" value="Surp"/>
</dbReference>
<evidence type="ECO:0000313" key="4">
    <source>
        <dbReference type="EMBL" id="WAR23763.1"/>
    </source>
</evidence>
<feature type="domain" description="G-patch" evidence="3">
    <location>
        <begin position="517"/>
        <end position="566"/>
    </location>
</feature>
<name>A0ABY7FNG7_MYAAR</name>
<protein>
    <submittedName>
        <fullName evidence="4">CHERP-like protein</fullName>
    </submittedName>
</protein>
<dbReference type="InterPro" id="IPR035967">
    <property type="entry name" value="SWAP/Surp_sf"/>
</dbReference>
<organism evidence="4 5">
    <name type="scientific">Mya arenaria</name>
    <name type="common">Soft-shell clam</name>
    <dbReference type="NCBI Taxonomy" id="6604"/>
    <lineage>
        <taxon>Eukaryota</taxon>
        <taxon>Metazoa</taxon>
        <taxon>Spiralia</taxon>
        <taxon>Lophotrochozoa</taxon>
        <taxon>Mollusca</taxon>
        <taxon>Bivalvia</taxon>
        <taxon>Autobranchia</taxon>
        <taxon>Heteroconchia</taxon>
        <taxon>Euheterodonta</taxon>
        <taxon>Imparidentia</taxon>
        <taxon>Neoheterodontei</taxon>
        <taxon>Myida</taxon>
        <taxon>Myoidea</taxon>
        <taxon>Myidae</taxon>
        <taxon>Mya</taxon>
    </lineage>
</organism>
<dbReference type="InterPro" id="IPR008942">
    <property type="entry name" value="ENTH_VHS"/>
</dbReference>
<evidence type="ECO:0000256" key="1">
    <source>
        <dbReference type="SAM" id="MobiDB-lite"/>
    </source>
</evidence>
<dbReference type="InterPro" id="IPR006569">
    <property type="entry name" value="CID_dom"/>
</dbReference>
<dbReference type="Pfam" id="PF25127">
    <property type="entry name" value="DUF7819"/>
    <property type="match status" value="1"/>
</dbReference>
<evidence type="ECO:0000259" key="3">
    <source>
        <dbReference type="PROSITE" id="PS50174"/>
    </source>
</evidence>
<dbReference type="Gene3D" id="1.25.40.90">
    <property type="match status" value="2"/>
</dbReference>
<gene>
    <name evidence="4" type="ORF">MAR_037432</name>
</gene>
<dbReference type="PANTHER" id="PTHR12323">
    <property type="entry name" value="SR-RELATED CTD ASSOCIATED FACTOR 6"/>
    <property type="match status" value="1"/>
</dbReference>
<dbReference type="SMART" id="SM00648">
    <property type="entry name" value="SWAP"/>
    <property type="match status" value="1"/>
</dbReference>
<dbReference type="Proteomes" id="UP001164746">
    <property type="component" value="Chromosome 13"/>
</dbReference>
<dbReference type="PROSITE" id="PS50128">
    <property type="entry name" value="SURP"/>
    <property type="match status" value="1"/>
</dbReference>
<evidence type="ECO:0000259" key="2">
    <source>
        <dbReference type="PROSITE" id="PS50128"/>
    </source>
</evidence>
<dbReference type="PROSITE" id="PS50174">
    <property type="entry name" value="G_PATCH"/>
    <property type="match status" value="1"/>
</dbReference>
<dbReference type="PANTHER" id="PTHR12323:SF0">
    <property type="entry name" value="CALCIUM HOMEOSTASIS ENDOPLASMIC RETICULUM PROTEIN"/>
    <property type="match status" value="1"/>
</dbReference>
<dbReference type="SMART" id="SM00443">
    <property type="entry name" value="G_patch"/>
    <property type="match status" value="1"/>
</dbReference>
<reference evidence="4" key="1">
    <citation type="submission" date="2022-11" db="EMBL/GenBank/DDBJ databases">
        <title>Centuries of genome instability and evolution in soft-shell clam transmissible cancer (bioRxiv).</title>
        <authorList>
            <person name="Hart S.F.M."/>
            <person name="Yonemitsu M.A."/>
            <person name="Giersch R.M."/>
            <person name="Beal B.F."/>
            <person name="Arriagada G."/>
            <person name="Davis B.W."/>
            <person name="Ostrander E.A."/>
            <person name="Goff S.P."/>
            <person name="Metzger M.J."/>
        </authorList>
    </citation>
    <scope>NUCLEOTIDE SEQUENCE</scope>
    <source>
        <strain evidence="4">MELC-2E11</strain>
        <tissue evidence="4">Siphon/mantle</tissue>
    </source>
</reference>
<accession>A0ABY7FNG7</accession>
<dbReference type="EMBL" id="CP111024">
    <property type="protein sequence ID" value="WAR23763.1"/>
    <property type="molecule type" value="Genomic_DNA"/>
</dbReference>